<reference evidence="1" key="1">
    <citation type="submission" date="2018-02" db="EMBL/GenBank/DDBJ databases">
        <title>The genomes of Aspergillus section Nigri reveals drivers in fungal speciation.</title>
        <authorList>
            <consortium name="DOE Joint Genome Institute"/>
            <person name="Vesth T.C."/>
            <person name="Nybo J."/>
            <person name="Theobald S."/>
            <person name="Brandl J."/>
            <person name="Frisvad J.C."/>
            <person name="Nielsen K.F."/>
            <person name="Lyhne E.K."/>
            <person name="Kogle M.E."/>
            <person name="Kuo A."/>
            <person name="Riley R."/>
            <person name="Clum A."/>
            <person name="Nolan M."/>
            <person name="Lipzen A."/>
            <person name="Salamov A."/>
            <person name="Henrissat B."/>
            <person name="Wiebenga A."/>
            <person name="De vries R.P."/>
            <person name="Grigoriev I.V."/>
            <person name="Mortensen U.H."/>
            <person name="Andersen M.R."/>
            <person name="Baker S.E."/>
        </authorList>
    </citation>
    <scope>NUCLEOTIDE SEQUENCE</scope>
    <source>
        <strain evidence="1">CBS 115574</strain>
    </source>
</reference>
<dbReference type="EMBL" id="KZ824578">
    <property type="protein sequence ID" value="RAK84144.1"/>
    <property type="molecule type" value="Genomic_DNA"/>
</dbReference>
<proteinExistence type="predicted"/>
<evidence type="ECO:0000313" key="2">
    <source>
        <dbReference type="Proteomes" id="UP000249748"/>
    </source>
</evidence>
<sequence length="204" mass="22839">MAEPGTEQTPYPEPGEPPVPDKALQLQILLILCLSVYIITAICLLLKSYCIAYGTLDFTSTPATTPDHTAAWNSLQRLKSLNRVAPLKRYDSWYTSTVCHERSPLLSRDWESSICAICLETVNKADVIHALPFAAWNKSIIQSCFRIKLVESRQPDFGSQSSLLPLSLVYPFEIYIPHSALFALNSVIESVTGDYFNIQKHTMS</sequence>
<name>A0ACD1I0Y2_9EURO</name>
<evidence type="ECO:0000313" key="1">
    <source>
        <dbReference type="EMBL" id="RAK84144.1"/>
    </source>
</evidence>
<protein>
    <submittedName>
        <fullName evidence="1">Uncharacterized protein</fullName>
    </submittedName>
</protein>
<accession>A0ACD1I0Y2</accession>
<dbReference type="Proteomes" id="UP000249748">
    <property type="component" value="Unassembled WGS sequence"/>
</dbReference>
<gene>
    <name evidence="1" type="ORF">BO79DRAFT_276084</name>
</gene>
<organism evidence="1 2">
    <name type="scientific">Aspergillus costaricaensis CBS 115574</name>
    <dbReference type="NCBI Taxonomy" id="1448317"/>
    <lineage>
        <taxon>Eukaryota</taxon>
        <taxon>Fungi</taxon>
        <taxon>Dikarya</taxon>
        <taxon>Ascomycota</taxon>
        <taxon>Pezizomycotina</taxon>
        <taxon>Eurotiomycetes</taxon>
        <taxon>Eurotiomycetidae</taxon>
        <taxon>Eurotiales</taxon>
        <taxon>Aspergillaceae</taxon>
        <taxon>Aspergillus</taxon>
        <taxon>Aspergillus subgen. Circumdati</taxon>
    </lineage>
</organism>
<keyword evidence="2" id="KW-1185">Reference proteome</keyword>